<evidence type="ECO:0000313" key="12">
    <source>
        <dbReference type="Proteomes" id="UP000077755"/>
    </source>
</evidence>
<reference evidence="11" key="1">
    <citation type="journal article" date="2016" name="Nat. Genet.">
        <title>A high-quality carrot genome assembly provides new insights into carotenoid accumulation and asterid genome evolution.</title>
        <authorList>
            <person name="Iorizzo M."/>
            <person name="Ellison S."/>
            <person name="Senalik D."/>
            <person name="Zeng P."/>
            <person name="Satapoomin P."/>
            <person name="Huang J."/>
            <person name="Bowman M."/>
            <person name="Iovene M."/>
            <person name="Sanseverino W."/>
            <person name="Cavagnaro P."/>
            <person name="Yildiz M."/>
            <person name="Macko-Podgorni A."/>
            <person name="Moranska E."/>
            <person name="Grzebelus E."/>
            <person name="Grzebelus D."/>
            <person name="Ashrafi H."/>
            <person name="Zheng Z."/>
            <person name="Cheng S."/>
            <person name="Spooner D."/>
            <person name="Van Deynze A."/>
            <person name="Simon P."/>
        </authorList>
    </citation>
    <scope>NUCLEOTIDE SEQUENCE</scope>
    <source>
        <tissue evidence="11">Leaf</tissue>
    </source>
</reference>
<dbReference type="PANTHER" id="PTHR11777:SF9">
    <property type="entry name" value="ALANINE--TRNA LIGASE, CYTOPLASMIC"/>
    <property type="match status" value="1"/>
</dbReference>
<evidence type="ECO:0000256" key="9">
    <source>
        <dbReference type="ARBA" id="ARBA00023146"/>
    </source>
</evidence>
<dbReference type="PANTHER" id="PTHR11777">
    <property type="entry name" value="ALANYL-TRNA SYNTHETASE"/>
    <property type="match status" value="1"/>
</dbReference>
<accession>A0A175YMV0</accession>
<organism evidence="11 12">
    <name type="scientific">Daucus carota subsp. sativus</name>
    <name type="common">Carrot</name>
    <dbReference type="NCBI Taxonomy" id="79200"/>
    <lineage>
        <taxon>Eukaryota</taxon>
        <taxon>Viridiplantae</taxon>
        <taxon>Streptophyta</taxon>
        <taxon>Embryophyta</taxon>
        <taxon>Tracheophyta</taxon>
        <taxon>Spermatophyta</taxon>
        <taxon>Magnoliopsida</taxon>
        <taxon>eudicotyledons</taxon>
        <taxon>Gunneridae</taxon>
        <taxon>Pentapetalae</taxon>
        <taxon>asterids</taxon>
        <taxon>campanulids</taxon>
        <taxon>Apiales</taxon>
        <taxon>Apiaceae</taxon>
        <taxon>Apioideae</taxon>
        <taxon>Scandiceae</taxon>
        <taxon>Daucinae</taxon>
        <taxon>Daucus</taxon>
        <taxon>Daucus sect. Daucus</taxon>
    </lineage>
</organism>
<evidence type="ECO:0000256" key="3">
    <source>
        <dbReference type="ARBA" id="ARBA00022555"/>
    </source>
</evidence>
<name>A0A175YMV0_DAUCS</name>
<dbReference type="InterPro" id="IPR050058">
    <property type="entry name" value="Ala-tRNA_ligase"/>
</dbReference>
<feature type="domain" description="Threonyl/alanyl tRNA synthetase SAD" evidence="10">
    <location>
        <begin position="95"/>
        <end position="154"/>
    </location>
</feature>
<evidence type="ECO:0000256" key="6">
    <source>
        <dbReference type="ARBA" id="ARBA00022840"/>
    </source>
</evidence>
<protein>
    <recommendedName>
        <fullName evidence="2">alanine--tRNA ligase</fullName>
        <ecNumber evidence="2">6.1.1.7</ecNumber>
    </recommendedName>
</protein>
<evidence type="ECO:0000256" key="2">
    <source>
        <dbReference type="ARBA" id="ARBA00013168"/>
    </source>
</evidence>
<dbReference type="InterPro" id="IPR012947">
    <property type="entry name" value="tRNA_SAD"/>
</dbReference>
<dbReference type="SMART" id="SM00863">
    <property type="entry name" value="tRNA_SAD"/>
    <property type="match status" value="1"/>
</dbReference>
<dbReference type="Proteomes" id="UP000077755">
    <property type="component" value="Chromosome 8"/>
</dbReference>
<dbReference type="GO" id="GO:0002161">
    <property type="term" value="F:aminoacyl-tRNA deacylase activity"/>
    <property type="evidence" value="ECO:0007669"/>
    <property type="project" value="TreeGrafter"/>
</dbReference>
<evidence type="ECO:0000313" key="11">
    <source>
        <dbReference type="EMBL" id="WOH11401.1"/>
    </source>
</evidence>
<proteinExistence type="inferred from homology"/>
<evidence type="ECO:0000256" key="1">
    <source>
        <dbReference type="ARBA" id="ARBA00008226"/>
    </source>
</evidence>
<dbReference type="GO" id="GO:0004813">
    <property type="term" value="F:alanine-tRNA ligase activity"/>
    <property type="evidence" value="ECO:0007669"/>
    <property type="project" value="UniProtKB-EC"/>
</dbReference>
<dbReference type="EMBL" id="CP093350">
    <property type="protein sequence ID" value="WOH11401.1"/>
    <property type="molecule type" value="Genomic_DNA"/>
</dbReference>
<dbReference type="AlphaFoldDB" id="A0A175YMV0"/>
<dbReference type="Gene3D" id="3.30.980.10">
    <property type="entry name" value="Threonyl-trna Synthetase, Chain A, domain 2"/>
    <property type="match status" value="1"/>
</dbReference>
<dbReference type="GO" id="GO:0005524">
    <property type="term" value="F:ATP binding"/>
    <property type="evidence" value="ECO:0007669"/>
    <property type="project" value="UniProtKB-KW"/>
</dbReference>
<keyword evidence="3" id="KW-0820">tRNA-binding</keyword>
<keyword evidence="6" id="KW-0067">ATP-binding</keyword>
<keyword evidence="5" id="KW-0547">Nucleotide-binding</keyword>
<dbReference type="FunFam" id="3.30.980.10:FF:000004">
    <property type="entry name" value="Alanine--tRNA ligase, cytoplasmic"/>
    <property type="match status" value="1"/>
</dbReference>
<dbReference type="GO" id="GO:0005739">
    <property type="term" value="C:mitochondrion"/>
    <property type="evidence" value="ECO:0007669"/>
    <property type="project" value="TreeGrafter"/>
</dbReference>
<keyword evidence="8" id="KW-0648">Protein biosynthesis</keyword>
<sequence length="244" mass="26397">MNEVRKDFKDSNKRLSSYLETAQSLEVAQKSCYNKLKEFKEALANLAPVSSQGDGAVNEHIKAELDAYSEKASLSDALCVNGLRSVFGEVYPDSVQIVSIGREVEDLLANPEDKMWSSTFVEPFGATHISNTREAKAFVLLSEEGIAEGIRRVTSVTRGNGYCIARVSVGSDNAAIREAVVQVIEQKGIAVMVFITALKPLHGKGGGGKGGLAQGQRSHISNVEEAMKDAETYANQKLKEADEI</sequence>
<evidence type="ECO:0000256" key="7">
    <source>
        <dbReference type="ARBA" id="ARBA00022884"/>
    </source>
</evidence>
<reference evidence="11" key="2">
    <citation type="submission" date="2022-03" db="EMBL/GenBank/DDBJ databases">
        <title>Draft title - Genomic analysis of global carrot germplasm unveils the trajectory of domestication and the origin of high carotenoid orange carrot.</title>
        <authorList>
            <person name="Iorizzo M."/>
            <person name="Ellison S."/>
            <person name="Senalik D."/>
            <person name="Macko-Podgorni A."/>
            <person name="Grzebelus D."/>
            <person name="Bostan H."/>
            <person name="Rolling W."/>
            <person name="Curaba J."/>
            <person name="Simon P."/>
        </authorList>
    </citation>
    <scope>NUCLEOTIDE SEQUENCE</scope>
    <source>
        <tissue evidence="11">Leaf</tissue>
    </source>
</reference>
<dbReference type="InterPro" id="IPR018163">
    <property type="entry name" value="Thr/Ala-tRNA-synth_IIc_edit"/>
</dbReference>
<dbReference type="Gramene" id="KZM84162">
    <property type="protein sequence ID" value="KZM84162"/>
    <property type="gene ID" value="DCAR_028291"/>
</dbReference>
<keyword evidence="7" id="KW-0694">RNA-binding</keyword>
<gene>
    <name evidence="11" type="ORF">DCAR_0830887</name>
</gene>
<dbReference type="Pfam" id="PF07973">
    <property type="entry name" value="tRNA_SAD"/>
    <property type="match status" value="1"/>
</dbReference>
<dbReference type="SUPFAM" id="SSF55186">
    <property type="entry name" value="ThrRS/AlaRS common domain"/>
    <property type="match status" value="1"/>
</dbReference>
<evidence type="ECO:0000259" key="10">
    <source>
        <dbReference type="SMART" id="SM00863"/>
    </source>
</evidence>
<dbReference type="GO" id="GO:0006419">
    <property type="term" value="P:alanyl-tRNA aminoacylation"/>
    <property type="evidence" value="ECO:0007669"/>
    <property type="project" value="TreeGrafter"/>
</dbReference>
<dbReference type="GO" id="GO:0009507">
    <property type="term" value="C:chloroplast"/>
    <property type="evidence" value="ECO:0007669"/>
    <property type="project" value="TreeGrafter"/>
</dbReference>
<comment type="similarity">
    <text evidence="1">Belongs to the class-II aminoacyl-tRNA synthetase family.</text>
</comment>
<keyword evidence="12" id="KW-1185">Reference proteome</keyword>
<evidence type="ECO:0000256" key="8">
    <source>
        <dbReference type="ARBA" id="ARBA00022917"/>
    </source>
</evidence>
<evidence type="ECO:0000256" key="4">
    <source>
        <dbReference type="ARBA" id="ARBA00022598"/>
    </source>
</evidence>
<dbReference type="EC" id="6.1.1.7" evidence="2"/>
<keyword evidence="4" id="KW-0436">Ligase</keyword>
<dbReference type="GO" id="GO:0000049">
    <property type="term" value="F:tRNA binding"/>
    <property type="evidence" value="ECO:0007669"/>
    <property type="project" value="UniProtKB-KW"/>
</dbReference>
<keyword evidence="9" id="KW-0030">Aminoacyl-tRNA synthetase</keyword>
<evidence type="ECO:0000256" key="5">
    <source>
        <dbReference type="ARBA" id="ARBA00022741"/>
    </source>
</evidence>